<evidence type="ECO:0000256" key="2">
    <source>
        <dbReference type="ARBA" id="ARBA00005336"/>
    </source>
</evidence>
<dbReference type="Proteomes" id="UP000696573">
    <property type="component" value="Unassembled WGS sequence"/>
</dbReference>
<keyword evidence="5" id="KW-0378">Hydrolase</keyword>
<proteinExistence type="inferred from homology"/>
<organism evidence="9 10">
    <name type="scientific">Clonostachys rhizophaga</name>
    <dbReference type="NCBI Taxonomy" id="160324"/>
    <lineage>
        <taxon>Eukaryota</taxon>
        <taxon>Fungi</taxon>
        <taxon>Dikarya</taxon>
        <taxon>Ascomycota</taxon>
        <taxon>Pezizomycotina</taxon>
        <taxon>Sordariomycetes</taxon>
        <taxon>Hypocreomycetidae</taxon>
        <taxon>Hypocreales</taxon>
        <taxon>Bionectriaceae</taxon>
        <taxon>Clonostachys</taxon>
    </lineage>
</organism>
<gene>
    <name evidence="9" type="ORF">CRHIZ90672A_00016302</name>
</gene>
<dbReference type="InterPro" id="IPR051915">
    <property type="entry name" value="Cellulose_Degrad_GH3"/>
</dbReference>
<evidence type="ECO:0000313" key="10">
    <source>
        <dbReference type="Proteomes" id="UP000696573"/>
    </source>
</evidence>
<dbReference type="GO" id="GO:0009251">
    <property type="term" value="P:glucan catabolic process"/>
    <property type="evidence" value="ECO:0007669"/>
    <property type="project" value="TreeGrafter"/>
</dbReference>
<protein>
    <recommendedName>
        <fullName evidence="3">beta-glucosidase</fullName>
        <ecNumber evidence="3">3.2.1.21</ecNumber>
    </recommendedName>
</protein>
<keyword evidence="6" id="KW-0325">Glycoprotein</keyword>
<keyword evidence="7" id="KW-0326">Glycosidase</keyword>
<dbReference type="InterPro" id="IPR001764">
    <property type="entry name" value="Glyco_hydro_3_N"/>
</dbReference>
<keyword evidence="10" id="KW-1185">Reference proteome</keyword>
<dbReference type="OrthoDB" id="416222at2759"/>
<dbReference type="PANTHER" id="PTHR30620">
    <property type="entry name" value="PERIPLASMIC BETA-GLUCOSIDASE-RELATED"/>
    <property type="match status" value="1"/>
</dbReference>
<dbReference type="PANTHER" id="PTHR30620:SF16">
    <property type="entry name" value="LYSOSOMAL BETA GLUCOSIDASE"/>
    <property type="match status" value="1"/>
</dbReference>
<dbReference type="EMBL" id="CABFNQ020000679">
    <property type="protein sequence ID" value="CAH0022492.1"/>
    <property type="molecule type" value="Genomic_DNA"/>
</dbReference>
<reference evidence="9" key="1">
    <citation type="submission" date="2021-10" db="EMBL/GenBank/DDBJ databases">
        <authorList>
            <person name="Piombo E."/>
        </authorList>
    </citation>
    <scope>NUCLEOTIDE SEQUENCE</scope>
</reference>
<evidence type="ECO:0000256" key="3">
    <source>
        <dbReference type="ARBA" id="ARBA00012744"/>
    </source>
</evidence>
<evidence type="ECO:0000256" key="5">
    <source>
        <dbReference type="ARBA" id="ARBA00022801"/>
    </source>
</evidence>
<comment type="caution">
    <text evidence="9">The sequence shown here is derived from an EMBL/GenBank/DDBJ whole genome shotgun (WGS) entry which is preliminary data.</text>
</comment>
<accession>A0A9N9YG80</accession>
<dbReference type="EC" id="3.2.1.21" evidence="3"/>
<evidence type="ECO:0000313" key="9">
    <source>
        <dbReference type="EMBL" id="CAH0022492.1"/>
    </source>
</evidence>
<feature type="domain" description="Glycoside hydrolase family 3 N-terminal" evidence="8">
    <location>
        <begin position="14"/>
        <end position="133"/>
    </location>
</feature>
<evidence type="ECO:0000256" key="7">
    <source>
        <dbReference type="ARBA" id="ARBA00023295"/>
    </source>
</evidence>
<evidence type="ECO:0000256" key="6">
    <source>
        <dbReference type="ARBA" id="ARBA00023180"/>
    </source>
</evidence>
<keyword evidence="4" id="KW-0732">Signal</keyword>
<evidence type="ECO:0000259" key="8">
    <source>
        <dbReference type="Pfam" id="PF00933"/>
    </source>
</evidence>
<evidence type="ECO:0000256" key="4">
    <source>
        <dbReference type="ARBA" id="ARBA00022729"/>
    </source>
</evidence>
<comment type="catalytic activity">
    <reaction evidence="1">
        <text>Hydrolysis of terminal, non-reducing beta-D-glucosyl residues with release of beta-D-glucose.</text>
        <dbReference type="EC" id="3.2.1.21"/>
    </reaction>
</comment>
<dbReference type="Pfam" id="PF00933">
    <property type="entry name" value="Glyco_hydro_3"/>
    <property type="match status" value="1"/>
</dbReference>
<dbReference type="InterPro" id="IPR017853">
    <property type="entry name" value="GH"/>
</dbReference>
<evidence type="ECO:0000256" key="1">
    <source>
        <dbReference type="ARBA" id="ARBA00000448"/>
    </source>
</evidence>
<comment type="similarity">
    <text evidence="2">Belongs to the glycosyl hydrolase 3 family.</text>
</comment>
<dbReference type="GO" id="GO:0008422">
    <property type="term" value="F:beta-glucosidase activity"/>
    <property type="evidence" value="ECO:0007669"/>
    <property type="project" value="UniProtKB-EC"/>
</dbReference>
<dbReference type="Gene3D" id="3.20.20.300">
    <property type="entry name" value="Glycoside hydrolase, family 3, N-terminal domain"/>
    <property type="match status" value="1"/>
</dbReference>
<name>A0A9N9YG80_9HYPO</name>
<sequence>MWPWTIGQKHMTFFNLTGEVSNVREAAEWHNRLQRFALDTRLGIPVTLSTDPRRAFTLNLGTGALAGGFSQWPESLGLAALRDPKWTRKFAEAVREEYMAIGIRCALHPQVDLATEYRWARNCNSMGEDNPFVGVDAAEKSVGRAELMRLGLEGCCGPIDEQGGDFAVGAEVQESLHGGVRWRSARVLRPPSGWVTFRS</sequence>
<dbReference type="SUPFAM" id="SSF51445">
    <property type="entry name" value="(Trans)glycosidases"/>
    <property type="match status" value="1"/>
</dbReference>
<dbReference type="InterPro" id="IPR036962">
    <property type="entry name" value="Glyco_hydro_3_N_sf"/>
</dbReference>
<dbReference type="AlphaFoldDB" id="A0A9N9YG80"/>